<evidence type="ECO:0000313" key="2">
    <source>
        <dbReference type="EMBL" id="TWT75628.1"/>
    </source>
</evidence>
<evidence type="ECO:0008006" key="4">
    <source>
        <dbReference type="Google" id="ProtNLM"/>
    </source>
</evidence>
<proteinExistence type="predicted"/>
<dbReference type="OrthoDB" id="5165349at2"/>
<keyword evidence="1" id="KW-0732">Signal</keyword>
<dbReference type="GO" id="GO:0005975">
    <property type="term" value="P:carbohydrate metabolic process"/>
    <property type="evidence" value="ECO:0007669"/>
    <property type="project" value="InterPro"/>
</dbReference>
<dbReference type="AlphaFoldDB" id="A0A5C5YLJ9"/>
<comment type="caution">
    <text evidence="2">The sequence shown here is derived from an EMBL/GenBank/DDBJ whole genome shotgun (WGS) entry which is preliminary data.</text>
</comment>
<dbReference type="InterPro" id="IPR008928">
    <property type="entry name" value="6-hairpin_glycosidase_sf"/>
</dbReference>
<dbReference type="RefSeq" id="WP_146588551.1">
    <property type="nucleotide sequence ID" value="NZ_SJPO01000007.1"/>
</dbReference>
<gene>
    <name evidence="2" type="ORF">Pla123a_31380</name>
</gene>
<reference evidence="2 3" key="1">
    <citation type="submission" date="2019-02" db="EMBL/GenBank/DDBJ databases">
        <title>Deep-cultivation of Planctomycetes and their phenomic and genomic characterization uncovers novel biology.</title>
        <authorList>
            <person name="Wiegand S."/>
            <person name="Jogler M."/>
            <person name="Boedeker C."/>
            <person name="Pinto D."/>
            <person name="Vollmers J."/>
            <person name="Rivas-Marin E."/>
            <person name="Kohn T."/>
            <person name="Peeters S.H."/>
            <person name="Heuer A."/>
            <person name="Rast P."/>
            <person name="Oberbeckmann S."/>
            <person name="Bunk B."/>
            <person name="Jeske O."/>
            <person name="Meyerdierks A."/>
            <person name="Storesund J.E."/>
            <person name="Kallscheuer N."/>
            <person name="Luecker S."/>
            <person name="Lage O.M."/>
            <person name="Pohl T."/>
            <person name="Merkel B.J."/>
            <person name="Hornburger P."/>
            <person name="Mueller R.-W."/>
            <person name="Bruemmer F."/>
            <person name="Labrenz M."/>
            <person name="Spormann A.M."/>
            <person name="Op Den Camp H."/>
            <person name="Overmann J."/>
            <person name="Amann R."/>
            <person name="Jetten M.S.M."/>
            <person name="Mascher T."/>
            <person name="Medema M.H."/>
            <person name="Devos D.P."/>
            <person name="Kaster A.-K."/>
            <person name="Ovreas L."/>
            <person name="Rohde M."/>
            <person name="Galperin M.Y."/>
            <person name="Jogler C."/>
        </authorList>
    </citation>
    <scope>NUCLEOTIDE SEQUENCE [LARGE SCALE GENOMIC DNA]</scope>
    <source>
        <strain evidence="2 3">Pla123a</strain>
    </source>
</reference>
<dbReference type="InterPro" id="IPR012341">
    <property type="entry name" value="6hp_glycosidase-like_sf"/>
</dbReference>
<dbReference type="EMBL" id="SJPO01000007">
    <property type="protein sequence ID" value="TWT75628.1"/>
    <property type="molecule type" value="Genomic_DNA"/>
</dbReference>
<evidence type="ECO:0000313" key="3">
    <source>
        <dbReference type="Proteomes" id="UP000318478"/>
    </source>
</evidence>
<keyword evidence="3" id="KW-1185">Reference proteome</keyword>
<sequence length="702" mass="78773" precursor="true">MRITPLLPAVMFALWVAPSCLAGPAPEDVIPSLDELGSEWLDPAEVVHMPSLHNFHEMAACEPTLLGVNYNPGGRLFAAKLVSHRLEYDTLPRVELRINGKARPAQSCRWFPHQAVRRAVIDGVEIETTVRLVFEAPGILYRVRLANPGQRTTELSVEITAPGAAVGAGQPIVYQSSEPRMRVEHRFARAPDRLTVTDATTAAAWRVELAAGEARTLELVMAHSPLDSAADSTRASEWANDFAGFWDAVQRRWAERWLQAFTPGNTHFSGHAPLLVTDDPAIRQIYYRSVLTLLVLHRTNLAMSDRVFITSGERERGFVFYWDTSMWSKLFALLEPAAMKEQLKLFLEADPHGGFVYNMDTGKQGPGWYAANDMTMFRLANSYLAVTGDEEFLHEQVADRTVIDHLEKLAIGWRKLRRDPSVALADYGENENLLECAPRYIHRVPSFNAANVWMMRVVADYREQSGQHERASQLRGWADEVAAAVNDLYKPGDGVWHALHRDGERVELRHCYDFVCVGRFMTDDLPPQTKREMVDFVERELLAHHWMRAMSQRDEAAQISDRPDHGPMGAFDAWPALTANTMCRLGAWDEAVSFIRSTSTVLNEGVYGQAHEFYGPDRNQPDAPLRIAARGWCLRECVGGGAFAEWVIESLFGYTPELGRDLQLLAPQQPRGFNGRLYNVGFHGRSVDLVSDASGVRTLPAD</sequence>
<protein>
    <recommendedName>
        <fullName evidence="4">Alpha-L-rhamnosidase six-hairpin glycosidase domain-containing protein</fullName>
    </recommendedName>
</protein>
<dbReference type="SUPFAM" id="SSF48208">
    <property type="entry name" value="Six-hairpin glycosidases"/>
    <property type="match status" value="1"/>
</dbReference>
<accession>A0A5C5YLJ9</accession>
<name>A0A5C5YLJ9_9BACT</name>
<evidence type="ECO:0000256" key="1">
    <source>
        <dbReference type="SAM" id="SignalP"/>
    </source>
</evidence>
<dbReference type="Proteomes" id="UP000318478">
    <property type="component" value="Unassembled WGS sequence"/>
</dbReference>
<dbReference type="Gene3D" id="1.50.10.10">
    <property type="match status" value="1"/>
</dbReference>
<feature type="signal peptide" evidence="1">
    <location>
        <begin position="1"/>
        <end position="22"/>
    </location>
</feature>
<organism evidence="2 3">
    <name type="scientific">Posidoniimonas polymericola</name>
    <dbReference type="NCBI Taxonomy" id="2528002"/>
    <lineage>
        <taxon>Bacteria</taxon>
        <taxon>Pseudomonadati</taxon>
        <taxon>Planctomycetota</taxon>
        <taxon>Planctomycetia</taxon>
        <taxon>Pirellulales</taxon>
        <taxon>Lacipirellulaceae</taxon>
        <taxon>Posidoniimonas</taxon>
    </lineage>
</organism>
<feature type="chain" id="PRO_5023082187" description="Alpha-L-rhamnosidase six-hairpin glycosidase domain-containing protein" evidence="1">
    <location>
        <begin position="23"/>
        <end position="702"/>
    </location>
</feature>